<evidence type="ECO:0000256" key="1">
    <source>
        <dbReference type="ARBA" id="ARBA00010577"/>
    </source>
</evidence>
<dbReference type="Pfam" id="PF13860">
    <property type="entry name" value="FlgD_ig"/>
    <property type="match status" value="1"/>
</dbReference>
<dbReference type="InterPro" id="IPR025965">
    <property type="entry name" value="FlgD/Vpr_Ig-like"/>
</dbReference>
<evidence type="ECO:0000256" key="3">
    <source>
        <dbReference type="ARBA" id="ARBA00022795"/>
    </source>
</evidence>
<protein>
    <recommendedName>
        <fullName evidence="2 5">Basal-body rod modification protein FlgD</fullName>
    </recommendedName>
</protein>
<keyword evidence="9" id="KW-1185">Reference proteome</keyword>
<feature type="domain" description="FlgD/Vpr Ig-like" evidence="7">
    <location>
        <begin position="107"/>
        <end position="173"/>
    </location>
</feature>
<dbReference type="InterPro" id="IPR005648">
    <property type="entry name" value="FlgD"/>
</dbReference>
<accession>M9RW02</accession>
<comment type="similarity">
    <text evidence="1 5">Belongs to the FlgD family.</text>
</comment>
<dbReference type="Gene3D" id="2.30.30.910">
    <property type="match status" value="1"/>
</dbReference>
<organism evidence="8 9">
    <name type="scientific">Octadecabacter arcticus 238</name>
    <dbReference type="NCBI Taxonomy" id="391616"/>
    <lineage>
        <taxon>Bacteria</taxon>
        <taxon>Pseudomonadati</taxon>
        <taxon>Pseudomonadota</taxon>
        <taxon>Alphaproteobacteria</taxon>
        <taxon>Rhodobacterales</taxon>
        <taxon>Roseobacteraceae</taxon>
        <taxon>Octadecabacter</taxon>
    </lineage>
</organism>
<dbReference type="STRING" id="391616.OA238_c48630"/>
<evidence type="ECO:0000313" key="9">
    <source>
        <dbReference type="Proteomes" id="UP000004688"/>
    </source>
</evidence>
<keyword evidence="3 5" id="KW-1005">Bacterial flagellum biogenesis</keyword>
<dbReference type="Pfam" id="PF03963">
    <property type="entry name" value="FlgD"/>
    <property type="match status" value="1"/>
</dbReference>
<gene>
    <name evidence="8" type="primary">flgD</name>
    <name evidence="8" type="ORF">OA238_c48630</name>
</gene>
<evidence type="ECO:0000313" key="8">
    <source>
        <dbReference type="EMBL" id="AGI74691.1"/>
    </source>
</evidence>
<evidence type="ECO:0000259" key="7">
    <source>
        <dbReference type="Pfam" id="PF13860"/>
    </source>
</evidence>
<dbReference type="HOGENOM" id="CLU_047535_0_1_5"/>
<comment type="function">
    <text evidence="4 5">Required for flagellar hook formation. May act as a scaffolding protein.</text>
</comment>
<dbReference type="Proteomes" id="UP000004688">
    <property type="component" value="Chromosome"/>
</dbReference>
<dbReference type="EMBL" id="CP003742">
    <property type="protein sequence ID" value="AGI74691.1"/>
    <property type="molecule type" value="Genomic_DNA"/>
</dbReference>
<evidence type="ECO:0000256" key="4">
    <source>
        <dbReference type="ARBA" id="ARBA00024746"/>
    </source>
</evidence>
<evidence type="ECO:0000256" key="2">
    <source>
        <dbReference type="ARBA" id="ARBA00016013"/>
    </source>
</evidence>
<sequence length="220" mass="23305">MELTQALTPVSQPAFSPQAEPSETVISSNFETFLKMLTVQMENQDPLNPTDSSEYAQQLATFSGVEQAVLTNDLLSALMVQMNTTGMAQMADWVGKEARAIVPGHFDGSPITIAPNPAAIADKVELVVSDPQGNEVQRYDIPNSADPIEWAGTQSDGTPLPSGLYHFQVVSSANGVPVLAETAATYARVQEVRSENGQSVLVLNGGVSVLASDVSALREG</sequence>
<name>M9RW02_9RHOB</name>
<dbReference type="AlphaFoldDB" id="M9RW02"/>
<evidence type="ECO:0000256" key="5">
    <source>
        <dbReference type="RuleBase" id="RU362076"/>
    </source>
</evidence>
<dbReference type="OrthoDB" id="9785233at2"/>
<dbReference type="Gene3D" id="2.60.40.4070">
    <property type="match status" value="1"/>
</dbReference>
<feature type="region of interest" description="Disordered" evidence="6">
    <location>
        <begin position="1"/>
        <end position="22"/>
    </location>
</feature>
<dbReference type="KEGG" id="oar:OA238_c48630"/>
<dbReference type="eggNOG" id="COG1843">
    <property type="taxonomic scope" value="Bacteria"/>
</dbReference>
<proteinExistence type="inferred from homology"/>
<dbReference type="NCBIfam" id="NF009453">
    <property type="entry name" value="PRK12813.1"/>
    <property type="match status" value="1"/>
</dbReference>
<evidence type="ECO:0000256" key="6">
    <source>
        <dbReference type="SAM" id="MobiDB-lite"/>
    </source>
</evidence>
<dbReference type="GO" id="GO:0044781">
    <property type="term" value="P:bacterial-type flagellum organization"/>
    <property type="evidence" value="ECO:0007669"/>
    <property type="project" value="UniProtKB-UniRule"/>
</dbReference>
<reference evidence="8 9" key="1">
    <citation type="journal article" date="2013" name="PLoS ONE">
        <title>Poles Apart: Arctic and Antarctic Octadecabacter strains Share High Genome Plasticity and a New Type of Xanthorhodopsin.</title>
        <authorList>
            <person name="Vollmers J."/>
            <person name="Voget S."/>
            <person name="Dietrich S."/>
            <person name="Gollnow K."/>
            <person name="Smits M."/>
            <person name="Meyer K."/>
            <person name="Brinkhoff T."/>
            <person name="Simon M."/>
            <person name="Daniel R."/>
        </authorList>
    </citation>
    <scope>NUCLEOTIDE SEQUENCE [LARGE SCALE GENOMIC DNA]</scope>
    <source>
        <strain evidence="8 9">238</strain>
    </source>
</reference>
<dbReference type="RefSeq" id="WP_015497600.1">
    <property type="nucleotide sequence ID" value="NC_020908.1"/>
</dbReference>